<proteinExistence type="predicted"/>
<dbReference type="InterPro" id="IPR013783">
    <property type="entry name" value="Ig-like_fold"/>
</dbReference>
<dbReference type="SUPFAM" id="SSF48726">
    <property type="entry name" value="Immunoglobulin"/>
    <property type="match status" value="1"/>
</dbReference>
<sequence length="191" mass="21002">MSNAGTYQCQITDKVPLRMHVHLTVKPRPPPKPAAVKIIGEPFVDQGEPIQLICNATGPRVPEKIDWFKDGTKLDAAAHGGMLIEEFMRVEHHALVSKLKIRNTDTKSSGTYICRSSDKKIDSLKVTVLVADTMNKKRETDSHVDVKNKDLLIGGDKEETEGAKDGSISAHPTLSLVLTLSMCTALYRILS</sequence>
<reference evidence="2 3" key="1">
    <citation type="journal article" date="2021" name="Elife">
        <title>Chloroplast acquisition without the gene transfer in kleptoplastic sea slugs, Plakobranchus ocellatus.</title>
        <authorList>
            <person name="Maeda T."/>
            <person name="Takahashi S."/>
            <person name="Yoshida T."/>
            <person name="Shimamura S."/>
            <person name="Takaki Y."/>
            <person name="Nagai Y."/>
            <person name="Toyoda A."/>
            <person name="Suzuki Y."/>
            <person name="Arimoto A."/>
            <person name="Ishii H."/>
            <person name="Satoh N."/>
            <person name="Nishiyama T."/>
            <person name="Hasebe M."/>
            <person name="Maruyama T."/>
            <person name="Minagawa J."/>
            <person name="Obokata J."/>
            <person name="Shigenobu S."/>
        </authorList>
    </citation>
    <scope>NUCLEOTIDE SEQUENCE [LARGE SCALE GENOMIC DNA]</scope>
</reference>
<dbReference type="PANTHER" id="PTHR23279">
    <property type="entry name" value="DEFECTIVE PROBOSCIS EXTENSION RESPONSE DPR -RELATED"/>
    <property type="match status" value="1"/>
</dbReference>
<dbReference type="Gene3D" id="2.60.40.10">
    <property type="entry name" value="Immunoglobulins"/>
    <property type="match status" value="1"/>
</dbReference>
<dbReference type="InterPro" id="IPR037448">
    <property type="entry name" value="Zig-8"/>
</dbReference>
<protein>
    <submittedName>
        <fullName evidence="2">Protein cepu-1</fullName>
    </submittedName>
</protein>
<dbReference type="EMBL" id="BLXT01000264">
    <property type="protein sequence ID" value="GFN75399.1"/>
    <property type="molecule type" value="Genomic_DNA"/>
</dbReference>
<gene>
    <name evidence="2" type="ORF">PoB_000190500</name>
</gene>
<dbReference type="AlphaFoldDB" id="A0AAV3XYA8"/>
<keyword evidence="3" id="KW-1185">Reference proteome</keyword>
<dbReference type="Pfam" id="PF13927">
    <property type="entry name" value="Ig_3"/>
    <property type="match status" value="1"/>
</dbReference>
<evidence type="ECO:0000259" key="1">
    <source>
        <dbReference type="PROSITE" id="PS50835"/>
    </source>
</evidence>
<organism evidence="2 3">
    <name type="scientific">Plakobranchus ocellatus</name>
    <dbReference type="NCBI Taxonomy" id="259542"/>
    <lineage>
        <taxon>Eukaryota</taxon>
        <taxon>Metazoa</taxon>
        <taxon>Spiralia</taxon>
        <taxon>Lophotrochozoa</taxon>
        <taxon>Mollusca</taxon>
        <taxon>Gastropoda</taxon>
        <taxon>Heterobranchia</taxon>
        <taxon>Euthyneura</taxon>
        <taxon>Panpulmonata</taxon>
        <taxon>Sacoglossa</taxon>
        <taxon>Placobranchoidea</taxon>
        <taxon>Plakobranchidae</taxon>
        <taxon>Plakobranchus</taxon>
    </lineage>
</organism>
<dbReference type="PANTHER" id="PTHR23279:SF36">
    <property type="entry name" value="DEFECTIVE PROBOSCIS EXTENSION RESPONSE 9, ISOFORM A"/>
    <property type="match status" value="1"/>
</dbReference>
<dbReference type="InterPro" id="IPR007110">
    <property type="entry name" value="Ig-like_dom"/>
</dbReference>
<feature type="domain" description="Ig-like" evidence="1">
    <location>
        <begin position="33"/>
        <end position="127"/>
    </location>
</feature>
<dbReference type="GO" id="GO:0050808">
    <property type="term" value="P:synapse organization"/>
    <property type="evidence" value="ECO:0007669"/>
    <property type="project" value="TreeGrafter"/>
</dbReference>
<dbReference type="SMART" id="SM00409">
    <property type="entry name" value="IG"/>
    <property type="match status" value="1"/>
</dbReference>
<dbReference type="PROSITE" id="PS50835">
    <property type="entry name" value="IG_LIKE"/>
    <property type="match status" value="1"/>
</dbReference>
<name>A0AAV3XYA8_9GAST</name>
<comment type="caution">
    <text evidence="2">The sequence shown here is derived from an EMBL/GenBank/DDBJ whole genome shotgun (WGS) entry which is preliminary data.</text>
</comment>
<dbReference type="InterPro" id="IPR036179">
    <property type="entry name" value="Ig-like_dom_sf"/>
</dbReference>
<evidence type="ECO:0000313" key="3">
    <source>
        <dbReference type="Proteomes" id="UP000735302"/>
    </source>
</evidence>
<evidence type="ECO:0000313" key="2">
    <source>
        <dbReference type="EMBL" id="GFN75399.1"/>
    </source>
</evidence>
<accession>A0AAV3XYA8</accession>
<dbReference type="InterPro" id="IPR003599">
    <property type="entry name" value="Ig_sub"/>
</dbReference>
<dbReference type="Proteomes" id="UP000735302">
    <property type="component" value="Unassembled WGS sequence"/>
</dbReference>
<dbReference type="GO" id="GO:0032589">
    <property type="term" value="C:neuron projection membrane"/>
    <property type="evidence" value="ECO:0007669"/>
    <property type="project" value="TreeGrafter"/>
</dbReference>